<accession>A0A226E062</accession>
<proteinExistence type="predicted"/>
<name>A0A226E062_FOLCA</name>
<dbReference type="Proteomes" id="UP000198287">
    <property type="component" value="Unassembled WGS sequence"/>
</dbReference>
<feature type="compositionally biased region" description="Basic and acidic residues" evidence="1">
    <location>
        <begin position="1"/>
        <end position="15"/>
    </location>
</feature>
<feature type="region of interest" description="Disordered" evidence="1">
    <location>
        <begin position="167"/>
        <end position="229"/>
    </location>
</feature>
<reference evidence="2 3" key="1">
    <citation type="submission" date="2015-12" db="EMBL/GenBank/DDBJ databases">
        <title>The genome of Folsomia candida.</title>
        <authorList>
            <person name="Faddeeva A."/>
            <person name="Derks M.F."/>
            <person name="Anvar Y."/>
            <person name="Smit S."/>
            <person name="Van Straalen N."/>
            <person name="Roelofs D."/>
        </authorList>
    </citation>
    <scope>NUCLEOTIDE SEQUENCE [LARGE SCALE GENOMIC DNA]</scope>
    <source>
        <strain evidence="2 3">VU population</strain>
        <tissue evidence="2">Whole body</tissue>
    </source>
</reference>
<dbReference type="AlphaFoldDB" id="A0A226E062"/>
<keyword evidence="3" id="KW-1185">Reference proteome</keyword>
<feature type="region of interest" description="Disordered" evidence="1">
    <location>
        <begin position="1"/>
        <end position="28"/>
    </location>
</feature>
<evidence type="ECO:0000256" key="1">
    <source>
        <dbReference type="SAM" id="MobiDB-lite"/>
    </source>
</evidence>
<evidence type="ECO:0000313" key="2">
    <source>
        <dbReference type="EMBL" id="OXA50638.1"/>
    </source>
</evidence>
<evidence type="ECO:0000313" key="3">
    <source>
        <dbReference type="Proteomes" id="UP000198287"/>
    </source>
</evidence>
<sequence length="229" mass="23526">MERSRSRGSRREGSKRPFTLGPGGGGAAQRFLETLHSQTGMDMFSLALENLEYDKEAEEVKSLVKVITDQVGKIPCVENEPAADGDPLPSTSRNELAAAALAPAKTLPPADPPTTPASFAAAPTAQSSAAARTKMLPSAVTAVAAQRLPPKLTNELAAAAALERRKLSQAQVAPVTNPPADPSAAQKSSAAAPTKMLPSAVPAPAAAEPLPSTSRNEPAPAKPVPSTSR</sequence>
<organism evidence="2 3">
    <name type="scientific">Folsomia candida</name>
    <name type="common">Springtail</name>
    <dbReference type="NCBI Taxonomy" id="158441"/>
    <lineage>
        <taxon>Eukaryota</taxon>
        <taxon>Metazoa</taxon>
        <taxon>Ecdysozoa</taxon>
        <taxon>Arthropoda</taxon>
        <taxon>Hexapoda</taxon>
        <taxon>Collembola</taxon>
        <taxon>Entomobryomorpha</taxon>
        <taxon>Isotomoidea</taxon>
        <taxon>Isotomidae</taxon>
        <taxon>Proisotominae</taxon>
        <taxon>Folsomia</taxon>
    </lineage>
</organism>
<dbReference type="OrthoDB" id="9995375at2759"/>
<protein>
    <submittedName>
        <fullName evidence="2">Uncharacterized protein</fullName>
    </submittedName>
</protein>
<dbReference type="EMBL" id="LNIX01000008">
    <property type="protein sequence ID" value="OXA50638.1"/>
    <property type="molecule type" value="Genomic_DNA"/>
</dbReference>
<gene>
    <name evidence="2" type="ORF">Fcan01_14154</name>
</gene>
<feature type="compositionally biased region" description="Low complexity" evidence="1">
    <location>
        <begin position="182"/>
        <end position="212"/>
    </location>
</feature>
<feature type="region of interest" description="Disordered" evidence="1">
    <location>
        <begin position="105"/>
        <end position="125"/>
    </location>
</feature>
<feature type="compositionally biased region" description="Low complexity" evidence="1">
    <location>
        <begin position="116"/>
        <end position="125"/>
    </location>
</feature>
<comment type="caution">
    <text evidence="2">The sequence shown here is derived from an EMBL/GenBank/DDBJ whole genome shotgun (WGS) entry which is preliminary data.</text>
</comment>